<dbReference type="SUPFAM" id="SSF103511">
    <property type="entry name" value="Chlorophyll a-b binding protein"/>
    <property type="match status" value="1"/>
</dbReference>
<dbReference type="Proteomes" id="UP001333818">
    <property type="component" value="Unassembled WGS sequence"/>
</dbReference>
<dbReference type="Gene3D" id="1.10.3460.10">
    <property type="entry name" value="Chlorophyll a/b binding protein domain"/>
    <property type="match status" value="1"/>
</dbReference>
<dbReference type="EMBL" id="JAZBJZ010000087">
    <property type="protein sequence ID" value="MEE3718653.1"/>
    <property type="molecule type" value="Genomic_DNA"/>
</dbReference>
<evidence type="ECO:0000256" key="1">
    <source>
        <dbReference type="SAM" id="Phobius"/>
    </source>
</evidence>
<gene>
    <name evidence="2" type="ORF">V2H45_18075</name>
</gene>
<organism evidence="2 3">
    <name type="scientific">Tumidithrix elongata BACA0141</name>
    <dbReference type="NCBI Taxonomy" id="2716417"/>
    <lineage>
        <taxon>Bacteria</taxon>
        <taxon>Bacillati</taxon>
        <taxon>Cyanobacteriota</taxon>
        <taxon>Cyanophyceae</taxon>
        <taxon>Pseudanabaenales</taxon>
        <taxon>Pseudanabaenaceae</taxon>
        <taxon>Tumidithrix</taxon>
        <taxon>Tumidithrix elongata</taxon>
    </lineage>
</organism>
<comment type="caution">
    <text evidence="2">The sequence shown here is derived from an EMBL/GenBank/DDBJ whole genome shotgun (WGS) entry which is preliminary data.</text>
</comment>
<feature type="transmembrane region" description="Helical" evidence="1">
    <location>
        <begin position="65"/>
        <end position="85"/>
    </location>
</feature>
<sequence length="101" mass="10397">MTATKIDLKALNVNPTGDGIIGFSNFAETWNGRMAMIGFAAGLANEIVTGKGILAQIGITGAGGLLVALFLTGFTIATMVGYYAIKVVKLEETATPQESAS</sequence>
<evidence type="ECO:0000313" key="3">
    <source>
        <dbReference type="Proteomes" id="UP001333818"/>
    </source>
</evidence>
<accession>A0AAW9Q238</accession>
<keyword evidence="1" id="KW-0812">Transmembrane</keyword>
<reference evidence="2" key="1">
    <citation type="submission" date="2024-01" db="EMBL/GenBank/DDBJ databases">
        <title>Bank of Algae and Cyanobacteria of the Azores (BACA) strain genomes.</title>
        <authorList>
            <person name="Luz R."/>
            <person name="Cordeiro R."/>
            <person name="Fonseca A."/>
            <person name="Goncalves V."/>
        </authorList>
    </citation>
    <scope>NUCLEOTIDE SEQUENCE</scope>
    <source>
        <strain evidence="2">BACA0141</strain>
    </source>
</reference>
<proteinExistence type="predicted"/>
<keyword evidence="1" id="KW-0472">Membrane</keyword>
<name>A0AAW9Q238_9CYAN</name>
<evidence type="ECO:0000313" key="2">
    <source>
        <dbReference type="EMBL" id="MEE3718653.1"/>
    </source>
</evidence>
<keyword evidence="3" id="KW-1185">Reference proteome</keyword>
<protein>
    <submittedName>
        <fullName evidence="2">Chlorophyll A-B binding protein</fullName>
    </submittedName>
</protein>
<dbReference type="AlphaFoldDB" id="A0AAW9Q238"/>
<dbReference type="RefSeq" id="WP_330485087.1">
    <property type="nucleotide sequence ID" value="NZ_JAZBJZ010000087.1"/>
</dbReference>
<keyword evidence="1" id="KW-1133">Transmembrane helix</keyword>